<organism evidence="2 3">
    <name type="scientific">Massilia varians</name>
    <dbReference type="NCBI Taxonomy" id="457921"/>
    <lineage>
        <taxon>Bacteria</taxon>
        <taxon>Pseudomonadati</taxon>
        <taxon>Pseudomonadota</taxon>
        <taxon>Betaproteobacteria</taxon>
        <taxon>Burkholderiales</taxon>
        <taxon>Oxalobacteraceae</taxon>
        <taxon>Telluria group</taxon>
        <taxon>Massilia</taxon>
    </lineage>
</organism>
<proteinExistence type="predicted"/>
<dbReference type="EMBL" id="AP026966">
    <property type="protein sequence ID" value="BDT61312.1"/>
    <property type="molecule type" value="Genomic_DNA"/>
</dbReference>
<dbReference type="Gene3D" id="3.60.21.10">
    <property type="match status" value="1"/>
</dbReference>
<feature type="domain" description="Calcineurin-like phosphoesterase" evidence="1">
    <location>
        <begin position="1"/>
        <end position="221"/>
    </location>
</feature>
<dbReference type="InterPro" id="IPR029052">
    <property type="entry name" value="Metallo-depent_PP-like"/>
</dbReference>
<dbReference type="PANTHER" id="PTHR37844:SF2">
    <property type="entry name" value="SER_THR PROTEIN PHOSPHATASE SUPERFAMILY (AFU_ORTHOLOGUE AFUA_1G14840)"/>
    <property type="match status" value="1"/>
</dbReference>
<protein>
    <submittedName>
        <fullName evidence="2">Phosphatase</fullName>
    </submittedName>
</protein>
<sequence length="261" mass="29482">MRLLILSDLHLEVWRDHGPRIDVSISRPDVVILAGDIHTKFRAPSWAAQNFSGIPIVYVAGNHEYYGEAIEKTGDAIAQECMRYPSVHYLDCAEYIYDDVRFLGATLWTDFALFSPDRKWSAMLDAKAAMNDYQRIKVATAGYRKLHPQDTARLHSAQRIWLQEKLDEPFAGHTVVVTHMAPSMRSVAPKYAADPVSAAFASNLDDLVGRANVWVHGHTHSSFDYEVEGCRVVANPLGYLMRNGGAENEQFYPNFIVQLER</sequence>
<reference evidence="2" key="1">
    <citation type="submission" date="2022-11" db="EMBL/GenBank/DDBJ databases">
        <title>Isolation and characterization of PLA-degrading bacterium Massilia sp. from Antarctic soil.</title>
        <authorList>
            <person name="Sato K."/>
            <person name="Gomez-Fuentes C."/>
            <person name="Ahmad S.A."/>
            <person name="Zulkharnain A."/>
        </authorList>
    </citation>
    <scope>NUCLEOTIDE SEQUENCE</scope>
    <source>
        <strain evidence="2">N-3</strain>
    </source>
</reference>
<dbReference type="Pfam" id="PF00149">
    <property type="entry name" value="Metallophos"/>
    <property type="match status" value="1"/>
</dbReference>
<evidence type="ECO:0000313" key="3">
    <source>
        <dbReference type="Proteomes" id="UP001163336"/>
    </source>
</evidence>
<dbReference type="InterPro" id="IPR004843">
    <property type="entry name" value="Calcineurin-like_PHP"/>
</dbReference>
<dbReference type="RefSeq" id="WP_281910907.1">
    <property type="nucleotide sequence ID" value="NZ_AP026966.1"/>
</dbReference>
<name>A0ABM8CDD0_9BURK</name>
<dbReference type="PANTHER" id="PTHR37844">
    <property type="entry name" value="SER/THR PROTEIN PHOSPHATASE SUPERFAMILY (AFU_ORTHOLOGUE AFUA_1G14840)"/>
    <property type="match status" value="1"/>
</dbReference>
<dbReference type="SUPFAM" id="SSF56300">
    <property type="entry name" value="Metallo-dependent phosphatases"/>
    <property type="match status" value="1"/>
</dbReference>
<keyword evidence="3" id="KW-1185">Reference proteome</keyword>
<evidence type="ECO:0000313" key="2">
    <source>
        <dbReference type="EMBL" id="BDT61312.1"/>
    </source>
</evidence>
<dbReference type="Proteomes" id="UP001163336">
    <property type="component" value="Chromosome"/>
</dbReference>
<accession>A0ABM8CDD0</accession>
<evidence type="ECO:0000259" key="1">
    <source>
        <dbReference type="Pfam" id="PF00149"/>
    </source>
</evidence>
<gene>
    <name evidence="2" type="ORF">MasN3_48060</name>
</gene>